<dbReference type="InterPro" id="IPR050484">
    <property type="entry name" value="Transf_Hexapept/Carb_Anhydrase"/>
</dbReference>
<dbReference type="InterPro" id="IPR001451">
    <property type="entry name" value="Hexapep"/>
</dbReference>
<accession>A0ABP9QBS9</accession>
<dbReference type="PANTHER" id="PTHR13061:SF29">
    <property type="entry name" value="GAMMA CARBONIC ANHYDRASE-LIKE 1, MITOCHONDRIAL-RELATED"/>
    <property type="match status" value="1"/>
</dbReference>
<dbReference type="Proteomes" id="UP001500547">
    <property type="component" value="Unassembled WGS sequence"/>
</dbReference>
<dbReference type="InterPro" id="IPR047324">
    <property type="entry name" value="LbH_gamma_CA-like"/>
</dbReference>
<dbReference type="CDD" id="cd04645">
    <property type="entry name" value="LbH_gamma_CA_like"/>
    <property type="match status" value="1"/>
</dbReference>
<dbReference type="Pfam" id="PF00132">
    <property type="entry name" value="Hexapep"/>
    <property type="match status" value="1"/>
</dbReference>
<evidence type="ECO:0000313" key="1">
    <source>
        <dbReference type="EMBL" id="GAA5159474.1"/>
    </source>
</evidence>
<dbReference type="SUPFAM" id="SSF51161">
    <property type="entry name" value="Trimeric LpxA-like enzymes"/>
    <property type="match status" value="1"/>
</dbReference>
<dbReference type="Gene3D" id="2.160.10.10">
    <property type="entry name" value="Hexapeptide repeat proteins"/>
    <property type="match status" value="1"/>
</dbReference>
<reference evidence="2" key="1">
    <citation type="journal article" date="2019" name="Int. J. Syst. Evol. Microbiol.">
        <title>The Global Catalogue of Microorganisms (GCM) 10K type strain sequencing project: providing services to taxonomists for standard genome sequencing and annotation.</title>
        <authorList>
            <consortium name="The Broad Institute Genomics Platform"/>
            <consortium name="The Broad Institute Genome Sequencing Center for Infectious Disease"/>
            <person name="Wu L."/>
            <person name="Ma J."/>
        </authorList>
    </citation>
    <scope>NUCLEOTIDE SEQUENCE [LARGE SCALE GENOMIC DNA]</scope>
    <source>
        <strain evidence="2">JCM 18715</strain>
    </source>
</reference>
<sequence>MAIYRLNERVPQLAEDCWVAESATVLGTVTLGKGVSVWFDAVLRGDNDPIVVGDGSNIQDGSILHTDDGVPLTLGQNVTVGHMAVLHGCTIGDGSLIGINAVVLNGAVVGKNCLIGANCLIPENKVIPDRSLVVGTPGRVIRELSDAEVANLLANAEGYRRNAERFRQGLKRIDDAS</sequence>
<keyword evidence="2" id="KW-1185">Reference proteome</keyword>
<dbReference type="PANTHER" id="PTHR13061">
    <property type="entry name" value="DYNACTIN SUBUNIT P25"/>
    <property type="match status" value="1"/>
</dbReference>
<dbReference type="InterPro" id="IPR011004">
    <property type="entry name" value="Trimer_LpxA-like_sf"/>
</dbReference>
<organism evidence="1 2">
    <name type="scientific">Viridibacterium curvum</name>
    <dbReference type="NCBI Taxonomy" id="1101404"/>
    <lineage>
        <taxon>Bacteria</taxon>
        <taxon>Pseudomonadati</taxon>
        <taxon>Pseudomonadota</taxon>
        <taxon>Betaproteobacteria</taxon>
        <taxon>Rhodocyclales</taxon>
        <taxon>Rhodocyclaceae</taxon>
        <taxon>Viridibacterium</taxon>
    </lineage>
</organism>
<comment type="caution">
    <text evidence="1">The sequence shown here is derived from an EMBL/GenBank/DDBJ whole genome shotgun (WGS) entry which is preliminary data.</text>
</comment>
<name>A0ABP9QBS9_9RHOO</name>
<evidence type="ECO:0000313" key="2">
    <source>
        <dbReference type="Proteomes" id="UP001500547"/>
    </source>
</evidence>
<gene>
    <name evidence="1" type="ORF">GCM10025770_05780</name>
</gene>
<dbReference type="RefSeq" id="WP_345531329.1">
    <property type="nucleotide sequence ID" value="NZ_BAABLD010000002.1"/>
</dbReference>
<dbReference type="EMBL" id="BAABLD010000002">
    <property type="protein sequence ID" value="GAA5159474.1"/>
    <property type="molecule type" value="Genomic_DNA"/>
</dbReference>
<protein>
    <submittedName>
        <fullName evidence="1">Gamma carbonic anhydrase family protein</fullName>
    </submittedName>
</protein>
<proteinExistence type="predicted"/>